<dbReference type="Gene3D" id="1.20.58.1000">
    <property type="entry name" value="Metal-sensitive repressor, helix protomer"/>
    <property type="match status" value="1"/>
</dbReference>
<dbReference type="InterPro" id="IPR038390">
    <property type="entry name" value="Metal_Tscrpt_repr_sf"/>
</dbReference>
<comment type="caution">
    <text evidence="1">The sequence shown here is derived from an EMBL/GenBank/DDBJ whole genome shotgun (WGS) entry which is preliminary data.</text>
</comment>
<dbReference type="PANTHER" id="PTHR33677">
    <property type="entry name" value="TRANSCRIPTIONAL REPRESSOR FRMR-RELATED"/>
    <property type="match status" value="1"/>
</dbReference>
<evidence type="ECO:0000313" key="2">
    <source>
        <dbReference type="Proteomes" id="UP000053557"/>
    </source>
</evidence>
<organism evidence="1 2">
    <name type="scientific">Ferroacidibacillus organovorans</name>
    <dbReference type="NCBI Taxonomy" id="1765683"/>
    <lineage>
        <taxon>Bacteria</taxon>
        <taxon>Bacillati</taxon>
        <taxon>Bacillota</taxon>
        <taxon>Bacilli</taxon>
        <taxon>Bacillales</taxon>
        <taxon>Alicyclobacillaceae</taxon>
        <taxon>Ferroacidibacillus</taxon>
    </lineage>
</organism>
<dbReference type="RefSeq" id="WP_067717125.1">
    <property type="nucleotide sequence ID" value="NZ_LPVJ01000049.1"/>
</dbReference>
<gene>
    <name evidence="1" type="ORF">ATW55_09525</name>
</gene>
<dbReference type="GO" id="GO:0003677">
    <property type="term" value="F:DNA binding"/>
    <property type="evidence" value="ECO:0007669"/>
    <property type="project" value="InterPro"/>
</dbReference>
<sequence>MEYTDKMFNRLKRVEGQIRGVLEMMEKERDCKDVVTQLSAIRSAVDKAIAAIVVDNLEKCIRKEMEDEITTHDAVQQAMNLLLKSR</sequence>
<dbReference type="AlphaFoldDB" id="A0A101XQ94"/>
<dbReference type="CDD" id="cd10155">
    <property type="entry name" value="BsYrkD-like_DUF156"/>
    <property type="match status" value="1"/>
</dbReference>
<dbReference type="Proteomes" id="UP000053557">
    <property type="component" value="Unassembled WGS sequence"/>
</dbReference>
<protein>
    <submittedName>
        <fullName evidence="1">Cytoplasmic protein</fullName>
    </submittedName>
</protein>
<proteinExistence type="predicted"/>
<dbReference type="InterPro" id="IPR003735">
    <property type="entry name" value="Metal_Tscrpt_repr"/>
</dbReference>
<dbReference type="OrthoDB" id="9798732at2"/>
<dbReference type="GO" id="GO:0046872">
    <property type="term" value="F:metal ion binding"/>
    <property type="evidence" value="ECO:0007669"/>
    <property type="project" value="InterPro"/>
</dbReference>
<reference evidence="1 2" key="1">
    <citation type="submission" date="2015-12" db="EMBL/GenBank/DDBJ databases">
        <title>Draft genome sequence of Acidibacillus ferrooxidans ITV001, isolated from a chalcopyrite acid mine drainage site in Brazil.</title>
        <authorList>
            <person name="Dall'Agnol H."/>
            <person name="Nancucheo I."/>
            <person name="Johnson B."/>
            <person name="Oliveira R."/>
            <person name="Leite L."/>
            <person name="Pylro V."/>
            <person name="Nunes G.L."/>
            <person name="Tzotzos G."/>
            <person name="Fernandes G.R."/>
            <person name="Dutra J."/>
            <person name="Orellana S.C."/>
            <person name="Oliveira G."/>
        </authorList>
    </citation>
    <scope>NUCLEOTIDE SEQUENCE [LARGE SCALE GENOMIC DNA]</scope>
    <source>
        <strain evidence="2">ITV01</strain>
    </source>
</reference>
<evidence type="ECO:0000313" key="1">
    <source>
        <dbReference type="EMBL" id="KUO95516.1"/>
    </source>
</evidence>
<dbReference type="EMBL" id="LPVJ01000049">
    <property type="protein sequence ID" value="KUO95516.1"/>
    <property type="molecule type" value="Genomic_DNA"/>
</dbReference>
<dbReference type="PANTHER" id="PTHR33677:SF5">
    <property type="entry name" value="TRANSCRIPTIONAL REPRESSOR FRMR"/>
    <property type="match status" value="1"/>
</dbReference>
<dbReference type="Pfam" id="PF02583">
    <property type="entry name" value="Trns_repr_metal"/>
    <property type="match status" value="1"/>
</dbReference>
<accession>A0A101XQ94</accession>
<keyword evidence="2" id="KW-1185">Reference proteome</keyword>
<dbReference type="GO" id="GO:0045892">
    <property type="term" value="P:negative regulation of DNA-templated transcription"/>
    <property type="evidence" value="ECO:0007669"/>
    <property type="project" value="UniProtKB-ARBA"/>
</dbReference>
<name>A0A101XQ94_9BACL</name>